<dbReference type="PANTHER" id="PTHR43496">
    <property type="entry name" value="PROTEIN LPLB"/>
    <property type="match status" value="1"/>
</dbReference>
<dbReference type="InterPro" id="IPR035906">
    <property type="entry name" value="MetI-like_sf"/>
</dbReference>
<comment type="subcellular location">
    <subcellularLocation>
        <location evidence="6">Cell membrane</location>
        <topology evidence="6">Multi-pass membrane protein</topology>
    </subcellularLocation>
    <subcellularLocation>
        <location evidence="1">Membrane</location>
        <topology evidence="1">Multi-pass membrane protein</topology>
    </subcellularLocation>
</comment>
<feature type="transmembrane region" description="Helical" evidence="6">
    <location>
        <begin position="268"/>
        <end position="288"/>
    </location>
</feature>
<protein>
    <submittedName>
        <fullName evidence="9">Sugar ABC transporter permease</fullName>
    </submittedName>
</protein>
<feature type="region of interest" description="Disordered" evidence="7">
    <location>
        <begin position="1"/>
        <end position="32"/>
    </location>
</feature>
<organism evidence="9 10">
    <name type="scientific">Paenibacillus physcomitrellae</name>
    <dbReference type="NCBI Taxonomy" id="1619311"/>
    <lineage>
        <taxon>Bacteria</taxon>
        <taxon>Bacillati</taxon>
        <taxon>Bacillota</taxon>
        <taxon>Bacilli</taxon>
        <taxon>Bacillales</taxon>
        <taxon>Paenibacillaceae</taxon>
        <taxon>Paenibacillus</taxon>
    </lineage>
</organism>
<keyword evidence="5 6" id="KW-0472">Membrane</keyword>
<keyword evidence="10" id="KW-1185">Reference proteome</keyword>
<evidence type="ECO:0000256" key="6">
    <source>
        <dbReference type="RuleBase" id="RU363032"/>
    </source>
</evidence>
<feature type="domain" description="ABC transmembrane type-1" evidence="8">
    <location>
        <begin position="125"/>
        <end position="341"/>
    </location>
</feature>
<keyword evidence="4 6" id="KW-1133">Transmembrane helix</keyword>
<sequence length="354" mass="40498">METLTANSASTNESVSSVPTEREQNKKSRWKGFRKHSNLPVNESRAGLPPKRPKGIWRTLIQQKYLYLMSLPFVIWLFVFNYLPLWGWTMAFQNYKPAKSFSEQKWVGFDNFTRLFHDDQFYLVLRNTLAMSVLGLIFGFIVPIVFAILLNELRGMAFKRVTQTVSYLPHFVSWVVVAGIISNLLSMDGIINQLLVWLHIIDEPIQFMAKGTWFWGIVTASDIWKETGWNAIIYLAAITGIDKELYEAARVDGAGRFRQIWNITIPGIRSTIMVLFIMSIGHLLSIGFEKQMLLGNSLVTDYSQVLDLYALNYGIKIAHFSYGTAISMFNSVISIILLFSVNGLFKKFAKESIM</sequence>
<dbReference type="RefSeq" id="WP_094093680.1">
    <property type="nucleotide sequence ID" value="NZ_BMHF01000001.1"/>
</dbReference>
<comment type="similarity">
    <text evidence="6">Belongs to the binding-protein-dependent transport system permease family.</text>
</comment>
<dbReference type="PANTHER" id="PTHR43496:SF1">
    <property type="entry name" value="POLYGALACTURONAN_RHAMNOGALACTURONAN TRANSPORT SYSTEM PERMEASE PROTEIN YTEP"/>
    <property type="match status" value="1"/>
</dbReference>
<dbReference type="Proteomes" id="UP000609323">
    <property type="component" value="Unassembled WGS sequence"/>
</dbReference>
<dbReference type="Gene3D" id="1.10.3720.10">
    <property type="entry name" value="MetI-like"/>
    <property type="match status" value="1"/>
</dbReference>
<feature type="transmembrane region" description="Helical" evidence="6">
    <location>
        <begin position="320"/>
        <end position="345"/>
    </location>
</feature>
<dbReference type="EMBL" id="BMHF01000001">
    <property type="protein sequence ID" value="GGA19998.1"/>
    <property type="molecule type" value="Genomic_DNA"/>
</dbReference>
<accession>A0ABQ1FM95</accession>
<gene>
    <name evidence="9" type="ORF">GCM10010917_00770</name>
</gene>
<feature type="transmembrane region" description="Helical" evidence="6">
    <location>
        <begin position="129"/>
        <end position="150"/>
    </location>
</feature>
<dbReference type="Pfam" id="PF00528">
    <property type="entry name" value="BPD_transp_1"/>
    <property type="match status" value="1"/>
</dbReference>
<evidence type="ECO:0000256" key="1">
    <source>
        <dbReference type="ARBA" id="ARBA00004141"/>
    </source>
</evidence>
<feature type="compositionally biased region" description="Polar residues" evidence="7">
    <location>
        <begin position="1"/>
        <end position="19"/>
    </location>
</feature>
<proteinExistence type="inferred from homology"/>
<evidence type="ECO:0000256" key="3">
    <source>
        <dbReference type="ARBA" id="ARBA00022692"/>
    </source>
</evidence>
<evidence type="ECO:0000256" key="2">
    <source>
        <dbReference type="ARBA" id="ARBA00022448"/>
    </source>
</evidence>
<feature type="transmembrane region" description="Helical" evidence="6">
    <location>
        <begin position="65"/>
        <end position="83"/>
    </location>
</feature>
<evidence type="ECO:0000256" key="5">
    <source>
        <dbReference type="ARBA" id="ARBA00023136"/>
    </source>
</evidence>
<comment type="caution">
    <text evidence="9">The sequence shown here is derived from an EMBL/GenBank/DDBJ whole genome shotgun (WGS) entry which is preliminary data.</text>
</comment>
<evidence type="ECO:0000259" key="8">
    <source>
        <dbReference type="PROSITE" id="PS50928"/>
    </source>
</evidence>
<dbReference type="SUPFAM" id="SSF161098">
    <property type="entry name" value="MetI-like"/>
    <property type="match status" value="1"/>
</dbReference>
<evidence type="ECO:0000256" key="4">
    <source>
        <dbReference type="ARBA" id="ARBA00022989"/>
    </source>
</evidence>
<reference evidence="10" key="1">
    <citation type="journal article" date="2019" name="Int. J. Syst. Evol. Microbiol.">
        <title>The Global Catalogue of Microorganisms (GCM) 10K type strain sequencing project: providing services to taxonomists for standard genome sequencing and annotation.</title>
        <authorList>
            <consortium name="The Broad Institute Genomics Platform"/>
            <consortium name="The Broad Institute Genome Sequencing Center for Infectious Disease"/>
            <person name="Wu L."/>
            <person name="Ma J."/>
        </authorList>
    </citation>
    <scope>NUCLEOTIDE SEQUENCE [LARGE SCALE GENOMIC DNA]</scope>
    <source>
        <strain evidence="10">CGMCC 1.15044</strain>
    </source>
</reference>
<keyword evidence="2 6" id="KW-0813">Transport</keyword>
<dbReference type="InterPro" id="IPR000515">
    <property type="entry name" value="MetI-like"/>
</dbReference>
<keyword evidence="3 6" id="KW-0812">Transmembrane</keyword>
<evidence type="ECO:0000313" key="9">
    <source>
        <dbReference type="EMBL" id="GGA19998.1"/>
    </source>
</evidence>
<evidence type="ECO:0000256" key="7">
    <source>
        <dbReference type="SAM" id="MobiDB-lite"/>
    </source>
</evidence>
<dbReference type="CDD" id="cd06261">
    <property type="entry name" value="TM_PBP2"/>
    <property type="match status" value="1"/>
</dbReference>
<evidence type="ECO:0000313" key="10">
    <source>
        <dbReference type="Proteomes" id="UP000609323"/>
    </source>
</evidence>
<name>A0ABQ1FM95_9BACL</name>
<dbReference type="PROSITE" id="PS50928">
    <property type="entry name" value="ABC_TM1"/>
    <property type="match status" value="1"/>
</dbReference>